<dbReference type="SUPFAM" id="SSF51197">
    <property type="entry name" value="Clavaminate synthase-like"/>
    <property type="match status" value="1"/>
</dbReference>
<name>A0A382DIK6_9ZZZZ</name>
<accession>A0A382DIK6</accession>
<dbReference type="Pfam" id="PF05721">
    <property type="entry name" value="PhyH"/>
    <property type="match status" value="1"/>
</dbReference>
<gene>
    <name evidence="3" type="ORF">METZ01_LOCUS191160</name>
</gene>
<dbReference type="Gene3D" id="2.60.120.620">
    <property type="entry name" value="q2cbj1_9rhob like domain"/>
    <property type="match status" value="1"/>
</dbReference>
<organism evidence="3">
    <name type="scientific">marine metagenome</name>
    <dbReference type="NCBI Taxonomy" id="408172"/>
    <lineage>
        <taxon>unclassified sequences</taxon>
        <taxon>metagenomes</taxon>
        <taxon>ecological metagenomes</taxon>
    </lineage>
</organism>
<reference evidence="3" key="1">
    <citation type="submission" date="2018-05" db="EMBL/GenBank/DDBJ databases">
        <authorList>
            <person name="Lanie J.A."/>
            <person name="Ng W.-L."/>
            <person name="Kazmierczak K.M."/>
            <person name="Andrzejewski T.M."/>
            <person name="Davidsen T.M."/>
            <person name="Wayne K.J."/>
            <person name="Tettelin H."/>
            <person name="Glass J.I."/>
            <person name="Rusch D."/>
            <person name="Podicherti R."/>
            <person name="Tsui H.-C.T."/>
            <person name="Winkler M.E."/>
        </authorList>
    </citation>
    <scope>NUCLEOTIDE SEQUENCE</scope>
</reference>
<dbReference type="PROSITE" id="PS51471">
    <property type="entry name" value="FE2OG_OXY"/>
    <property type="match status" value="1"/>
</dbReference>
<dbReference type="GO" id="GO:0046872">
    <property type="term" value="F:metal ion binding"/>
    <property type="evidence" value="ECO:0007669"/>
    <property type="project" value="UniProtKB-ARBA"/>
</dbReference>
<sequence length="272" mass="31421">MNTTERRRNPHYRHLTLNQVDHYHSHGYVKNVPVFDASQTMTIQSKFRELANRLPRGVDINQVNMWHKCSRWFYELCREPVILDCVEDLIGPDFYQWAGQFFVKYPGDGSEVPWHQDAQYWPLSPQKTVTVWLAVYDTDDANAAMQVYSGSHLNGEYAHHVNDNPHYVLEQEADISDCRPEDIVTIDLKAGEISLHDSGLLHGSGPNRSQRDRCGITMRFCPTEVQCDLSVWPTFEVYMARGVDQHQLNPHGALPRAEGHPVRKFQHSSEFC</sequence>
<dbReference type="InterPro" id="IPR005123">
    <property type="entry name" value="Oxoglu/Fe-dep_dioxygenase_dom"/>
</dbReference>
<evidence type="ECO:0000256" key="1">
    <source>
        <dbReference type="SAM" id="MobiDB-lite"/>
    </source>
</evidence>
<feature type="region of interest" description="Disordered" evidence="1">
    <location>
        <begin position="250"/>
        <end position="272"/>
    </location>
</feature>
<dbReference type="AlphaFoldDB" id="A0A382DIK6"/>
<protein>
    <recommendedName>
        <fullName evidence="2">Fe2OG dioxygenase domain-containing protein</fullName>
    </recommendedName>
</protein>
<dbReference type="PANTHER" id="PTHR20883">
    <property type="entry name" value="PHYTANOYL-COA DIOXYGENASE DOMAIN CONTAINING 1"/>
    <property type="match status" value="1"/>
</dbReference>
<evidence type="ECO:0000313" key="3">
    <source>
        <dbReference type="EMBL" id="SVB38306.1"/>
    </source>
</evidence>
<dbReference type="InterPro" id="IPR008775">
    <property type="entry name" value="Phytyl_CoA_dOase-like"/>
</dbReference>
<dbReference type="GO" id="GO:0016491">
    <property type="term" value="F:oxidoreductase activity"/>
    <property type="evidence" value="ECO:0007669"/>
    <property type="project" value="UniProtKB-ARBA"/>
</dbReference>
<evidence type="ECO:0000259" key="2">
    <source>
        <dbReference type="PROSITE" id="PS51471"/>
    </source>
</evidence>
<proteinExistence type="predicted"/>
<dbReference type="PANTHER" id="PTHR20883:SF48">
    <property type="entry name" value="ECTOINE DIOXYGENASE"/>
    <property type="match status" value="1"/>
</dbReference>
<feature type="domain" description="Fe2OG dioxygenase" evidence="2">
    <location>
        <begin position="96"/>
        <end position="222"/>
    </location>
</feature>
<dbReference type="EMBL" id="UINC01039594">
    <property type="protein sequence ID" value="SVB38306.1"/>
    <property type="molecule type" value="Genomic_DNA"/>
</dbReference>